<feature type="domain" description="Protein kinase" evidence="18">
    <location>
        <begin position="329"/>
        <end position="607"/>
    </location>
</feature>
<keyword evidence="11 17" id="KW-0472">Membrane</keyword>
<dbReference type="SMART" id="SM00220">
    <property type="entry name" value="S_TKc"/>
    <property type="match status" value="1"/>
</dbReference>
<keyword evidence="10 17" id="KW-1133">Transmembrane helix</keyword>
<protein>
    <recommendedName>
        <fullName evidence="2">non-specific serine/threonine protein kinase</fullName>
        <ecNumber evidence="2">2.7.11.1</ecNumber>
    </recommendedName>
</protein>
<evidence type="ECO:0000256" key="1">
    <source>
        <dbReference type="ARBA" id="ARBA00004479"/>
    </source>
</evidence>
<keyword evidence="4" id="KW-0808">Transferase</keyword>
<name>A0AAD5IE54_ACENE</name>
<evidence type="ECO:0000256" key="11">
    <source>
        <dbReference type="ARBA" id="ARBA00023136"/>
    </source>
</evidence>
<keyword evidence="5 17" id="KW-0812">Transmembrane</keyword>
<keyword evidence="9 15" id="KW-0067">ATP-binding</keyword>
<dbReference type="FunFam" id="1.10.510.10:FF:000590">
    <property type="entry name" value="PR5-like receptor kinase"/>
    <property type="match status" value="1"/>
</dbReference>
<organism evidence="19 20">
    <name type="scientific">Acer negundo</name>
    <name type="common">Box elder</name>
    <dbReference type="NCBI Taxonomy" id="4023"/>
    <lineage>
        <taxon>Eukaryota</taxon>
        <taxon>Viridiplantae</taxon>
        <taxon>Streptophyta</taxon>
        <taxon>Embryophyta</taxon>
        <taxon>Tracheophyta</taxon>
        <taxon>Spermatophyta</taxon>
        <taxon>Magnoliopsida</taxon>
        <taxon>eudicotyledons</taxon>
        <taxon>Gunneridae</taxon>
        <taxon>Pentapetalae</taxon>
        <taxon>rosids</taxon>
        <taxon>malvids</taxon>
        <taxon>Sapindales</taxon>
        <taxon>Sapindaceae</taxon>
        <taxon>Hippocastanoideae</taxon>
        <taxon>Acereae</taxon>
        <taxon>Acer</taxon>
    </lineage>
</organism>
<evidence type="ECO:0000256" key="4">
    <source>
        <dbReference type="ARBA" id="ARBA00022679"/>
    </source>
</evidence>
<dbReference type="PANTHER" id="PTHR27009">
    <property type="entry name" value="RUST RESISTANCE KINASE LR10-RELATED"/>
    <property type="match status" value="1"/>
</dbReference>
<keyword evidence="8" id="KW-0418">Kinase</keyword>
<dbReference type="GO" id="GO:0005524">
    <property type="term" value="F:ATP binding"/>
    <property type="evidence" value="ECO:0007669"/>
    <property type="project" value="UniProtKB-UniRule"/>
</dbReference>
<gene>
    <name evidence="19" type="ORF">LWI28_011006</name>
</gene>
<evidence type="ECO:0000256" key="16">
    <source>
        <dbReference type="SAM" id="MobiDB-lite"/>
    </source>
</evidence>
<evidence type="ECO:0000256" key="10">
    <source>
        <dbReference type="ARBA" id="ARBA00022989"/>
    </source>
</evidence>
<sequence length="656" mass="73535">MIFQLLWWLPFVFLQCFTSVVILNIRPSLAIIGSDAERYHGCSIPFLCGKISVGYPFWGEDRPQSCGHPDFGLKCDAINNPTTTIVLNQVNYYIKDIDEEAHVLKIVRTDLYHGGLCNSDLHTTKIDSELFQYVTGYRNLTFLYGCPFSTTHPGYLNLNCTENVFIQTGDYGSEGCNNSFTVPVAKNTTLVADALQEAISEGFELKWNLSSKACDDCRNSNGSCGYYKVEFVCYCPNLQYYMSGSVCANSSLPIIQSPASSGSTARVLVVILIIISILLISGLLRKLIARNDDYSKKRENDQNMEAFVNNFGSLVLQRFDYSYVKKMTKSFSTKLGKGGYGDVYKGKLHDGRLVAVKVLKESKGNGEEFINEVASICRTSHVNVVALLGFCYKKNKRALIYEFMSNGSLDKYIFDKESSSIKCNLEWMTRYQIAIGIARGLEYLHRGYNTRIVHFDIKPHNILLDEDFCPKISDFGLAKLCKNKESIISMLGARGTVGYIAPEVFCRSFGEVSHKSDVYSYGMMILEMVGGRNNIVVSVSHTSEIYFPNWIYKQLEPGKDFEFSGAVTEEEKEFVRKMIIVSMWCIQTIPSDRPSMSKVLEMLEGSLESLEIPPKPSLSLPTRSLKHSTPSSSLSTSKSSHRPASQGEICVELSNM</sequence>
<evidence type="ECO:0000256" key="3">
    <source>
        <dbReference type="ARBA" id="ARBA00022527"/>
    </source>
</evidence>
<dbReference type="Pfam" id="PF14380">
    <property type="entry name" value="WAK_assoc"/>
    <property type="match status" value="1"/>
</dbReference>
<comment type="catalytic activity">
    <reaction evidence="14">
        <text>L-seryl-[protein] + ATP = O-phospho-L-seryl-[protein] + ADP + H(+)</text>
        <dbReference type="Rhea" id="RHEA:17989"/>
        <dbReference type="Rhea" id="RHEA-COMP:9863"/>
        <dbReference type="Rhea" id="RHEA-COMP:11604"/>
        <dbReference type="ChEBI" id="CHEBI:15378"/>
        <dbReference type="ChEBI" id="CHEBI:29999"/>
        <dbReference type="ChEBI" id="CHEBI:30616"/>
        <dbReference type="ChEBI" id="CHEBI:83421"/>
        <dbReference type="ChEBI" id="CHEBI:456216"/>
        <dbReference type="EC" id="2.7.11.1"/>
    </reaction>
</comment>
<keyword evidence="12" id="KW-0325">Glycoprotein</keyword>
<dbReference type="InterPro" id="IPR000719">
    <property type="entry name" value="Prot_kinase_dom"/>
</dbReference>
<evidence type="ECO:0000256" key="15">
    <source>
        <dbReference type="PROSITE-ProRule" id="PRU10141"/>
    </source>
</evidence>
<dbReference type="GO" id="GO:0004674">
    <property type="term" value="F:protein serine/threonine kinase activity"/>
    <property type="evidence" value="ECO:0007669"/>
    <property type="project" value="UniProtKB-KW"/>
</dbReference>
<reference evidence="19" key="2">
    <citation type="submission" date="2023-02" db="EMBL/GenBank/DDBJ databases">
        <authorList>
            <person name="Swenson N.G."/>
            <person name="Wegrzyn J.L."/>
            <person name="Mcevoy S.L."/>
        </authorList>
    </citation>
    <scope>NUCLEOTIDE SEQUENCE</scope>
    <source>
        <strain evidence="19">91603</strain>
        <tissue evidence="19">Leaf</tissue>
    </source>
</reference>
<dbReference type="PROSITE" id="PS00107">
    <property type="entry name" value="PROTEIN_KINASE_ATP"/>
    <property type="match status" value="1"/>
</dbReference>
<dbReference type="EMBL" id="JAJSOW010000106">
    <property type="protein sequence ID" value="KAI9160731.1"/>
    <property type="molecule type" value="Genomic_DNA"/>
</dbReference>
<dbReference type="InterPro" id="IPR001245">
    <property type="entry name" value="Ser-Thr/Tyr_kinase_cat_dom"/>
</dbReference>
<evidence type="ECO:0000256" key="6">
    <source>
        <dbReference type="ARBA" id="ARBA00022729"/>
    </source>
</evidence>
<dbReference type="Gene3D" id="1.10.510.10">
    <property type="entry name" value="Transferase(Phosphotransferase) domain 1"/>
    <property type="match status" value="1"/>
</dbReference>
<dbReference type="EC" id="2.7.11.1" evidence="2"/>
<evidence type="ECO:0000256" key="13">
    <source>
        <dbReference type="ARBA" id="ARBA00047899"/>
    </source>
</evidence>
<dbReference type="InterPro" id="IPR032872">
    <property type="entry name" value="WAK_assoc_C"/>
</dbReference>
<feature type="binding site" evidence="15">
    <location>
        <position position="357"/>
    </location>
    <ligand>
        <name>ATP</name>
        <dbReference type="ChEBI" id="CHEBI:30616"/>
    </ligand>
</feature>
<dbReference type="Gene3D" id="3.30.200.20">
    <property type="entry name" value="Phosphorylase Kinase, domain 1"/>
    <property type="match status" value="1"/>
</dbReference>
<accession>A0AAD5IE54</accession>
<feature type="transmembrane region" description="Helical" evidence="17">
    <location>
        <begin position="267"/>
        <end position="288"/>
    </location>
</feature>
<keyword evidence="3" id="KW-0723">Serine/threonine-protein kinase</keyword>
<comment type="catalytic activity">
    <reaction evidence="13">
        <text>L-threonyl-[protein] + ATP = O-phospho-L-threonyl-[protein] + ADP + H(+)</text>
        <dbReference type="Rhea" id="RHEA:46608"/>
        <dbReference type="Rhea" id="RHEA-COMP:11060"/>
        <dbReference type="Rhea" id="RHEA-COMP:11605"/>
        <dbReference type="ChEBI" id="CHEBI:15378"/>
        <dbReference type="ChEBI" id="CHEBI:30013"/>
        <dbReference type="ChEBI" id="CHEBI:30616"/>
        <dbReference type="ChEBI" id="CHEBI:61977"/>
        <dbReference type="ChEBI" id="CHEBI:456216"/>
        <dbReference type="EC" id="2.7.11.1"/>
    </reaction>
</comment>
<dbReference type="AlphaFoldDB" id="A0AAD5IE54"/>
<dbReference type="Pfam" id="PF07714">
    <property type="entry name" value="PK_Tyr_Ser-Thr"/>
    <property type="match status" value="1"/>
</dbReference>
<evidence type="ECO:0000256" key="2">
    <source>
        <dbReference type="ARBA" id="ARBA00012513"/>
    </source>
</evidence>
<dbReference type="PROSITE" id="PS00108">
    <property type="entry name" value="PROTEIN_KINASE_ST"/>
    <property type="match status" value="1"/>
</dbReference>
<reference evidence="19" key="1">
    <citation type="journal article" date="2022" name="Plant J.">
        <title>Strategies of tolerance reflected in two North American maple genomes.</title>
        <authorList>
            <person name="McEvoy S.L."/>
            <person name="Sezen U.U."/>
            <person name="Trouern-Trend A."/>
            <person name="McMahon S.M."/>
            <person name="Schaberg P.G."/>
            <person name="Yang J."/>
            <person name="Wegrzyn J.L."/>
            <person name="Swenson N.G."/>
        </authorList>
    </citation>
    <scope>NUCLEOTIDE SEQUENCE</scope>
    <source>
        <strain evidence="19">91603</strain>
    </source>
</reference>
<dbReference type="Proteomes" id="UP001064489">
    <property type="component" value="Chromosome 2"/>
</dbReference>
<dbReference type="InterPro" id="IPR017441">
    <property type="entry name" value="Protein_kinase_ATP_BS"/>
</dbReference>
<proteinExistence type="predicted"/>
<evidence type="ECO:0000256" key="9">
    <source>
        <dbReference type="ARBA" id="ARBA00022840"/>
    </source>
</evidence>
<comment type="subcellular location">
    <subcellularLocation>
        <location evidence="1">Membrane</location>
        <topology evidence="1">Single-pass type I membrane protein</topology>
    </subcellularLocation>
</comment>
<dbReference type="PROSITE" id="PS50011">
    <property type="entry name" value="PROTEIN_KINASE_DOM"/>
    <property type="match status" value="1"/>
</dbReference>
<evidence type="ECO:0000259" key="18">
    <source>
        <dbReference type="PROSITE" id="PS50011"/>
    </source>
</evidence>
<dbReference type="FunFam" id="3.30.200.20:FF:000178">
    <property type="entry name" value="serine/threonine-protein kinase PBS1-like"/>
    <property type="match status" value="1"/>
</dbReference>
<evidence type="ECO:0000256" key="17">
    <source>
        <dbReference type="SAM" id="Phobius"/>
    </source>
</evidence>
<dbReference type="SUPFAM" id="SSF56112">
    <property type="entry name" value="Protein kinase-like (PK-like)"/>
    <property type="match status" value="1"/>
</dbReference>
<evidence type="ECO:0000256" key="14">
    <source>
        <dbReference type="ARBA" id="ARBA00048679"/>
    </source>
</evidence>
<feature type="compositionally biased region" description="Low complexity" evidence="16">
    <location>
        <begin position="627"/>
        <end position="638"/>
    </location>
</feature>
<keyword evidence="20" id="KW-1185">Reference proteome</keyword>
<dbReference type="InterPro" id="IPR045874">
    <property type="entry name" value="LRK10/LRL21-25-like"/>
</dbReference>
<evidence type="ECO:0000256" key="8">
    <source>
        <dbReference type="ARBA" id="ARBA00022777"/>
    </source>
</evidence>
<evidence type="ECO:0000313" key="20">
    <source>
        <dbReference type="Proteomes" id="UP001064489"/>
    </source>
</evidence>
<evidence type="ECO:0000256" key="12">
    <source>
        <dbReference type="ARBA" id="ARBA00023180"/>
    </source>
</evidence>
<evidence type="ECO:0000256" key="7">
    <source>
        <dbReference type="ARBA" id="ARBA00022741"/>
    </source>
</evidence>
<evidence type="ECO:0000313" key="19">
    <source>
        <dbReference type="EMBL" id="KAI9160731.1"/>
    </source>
</evidence>
<feature type="region of interest" description="Disordered" evidence="16">
    <location>
        <begin position="614"/>
        <end position="656"/>
    </location>
</feature>
<dbReference type="InterPro" id="IPR011009">
    <property type="entry name" value="Kinase-like_dom_sf"/>
</dbReference>
<dbReference type="Pfam" id="PF13947">
    <property type="entry name" value="GUB_WAK_bind"/>
    <property type="match status" value="1"/>
</dbReference>
<dbReference type="InterPro" id="IPR025287">
    <property type="entry name" value="WAK_GUB"/>
</dbReference>
<comment type="caution">
    <text evidence="19">The sequence shown here is derived from an EMBL/GenBank/DDBJ whole genome shotgun (WGS) entry which is preliminary data.</text>
</comment>
<evidence type="ECO:0000256" key="5">
    <source>
        <dbReference type="ARBA" id="ARBA00022692"/>
    </source>
</evidence>
<dbReference type="GO" id="GO:0016020">
    <property type="term" value="C:membrane"/>
    <property type="evidence" value="ECO:0007669"/>
    <property type="project" value="UniProtKB-SubCell"/>
</dbReference>
<keyword evidence="6" id="KW-0732">Signal</keyword>
<dbReference type="GO" id="GO:0030247">
    <property type="term" value="F:polysaccharide binding"/>
    <property type="evidence" value="ECO:0007669"/>
    <property type="project" value="InterPro"/>
</dbReference>
<dbReference type="InterPro" id="IPR008271">
    <property type="entry name" value="Ser/Thr_kinase_AS"/>
</dbReference>
<keyword evidence="7 15" id="KW-0547">Nucleotide-binding</keyword>